<dbReference type="InterPro" id="IPR011251">
    <property type="entry name" value="Luciferase-like_dom"/>
</dbReference>
<sequence length="312" mass="33156">MELGIVLPQPASDAPTPANLVETTIEQARLAVGLGVRSAWFAQRMDFDAIALAGLVGRELPELTVGTSVVPIIGRHPLVVAAQTRTTQAATGGRFQLGLGLGARNFLEPLFGVTEPRTITQLREFLTVLDPLLRTGEVDFAGQTLTARTAWSGHLPGAQPPPVLVAAMGPKALRVTGELADGTLPYLAGPKTLAEHVVPTITEAASAAGRPAARVATLVATVVTDRAEEIRARAVQEMAFYETIPSYRAMLDREGVARAGELAAIGSAEQVAEQLRAYRDAGATELVLSQTTLGNTEEQLRTWQLAEQARDW</sequence>
<comment type="caution">
    <text evidence="3">The sequence shown here is derived from an EMBL/GenBank/DDBJ whole genome shotgun (WGS) entry which is preliminary data.</text>
</comment>
<evidence type="ECO:0000313" key="3">
    <source>
        <dbReference type="EMBL" id="GAA5151981.1"/>
    </source>
</evidence>
<dbReference type="EMBL" id="BAABJP010000007">
    <property type="protein sequence ID" value="GAA5151981.1"/>
    <property type="molecule type" value="Genomic_DNA"/>
</dbReference>
<feature type="domain" description="Luciferase-like" evidence="2">
    <location>
        <begin position="1"/>
        <end position="284"/>
    </location>
</feature>
<protein>
    <submittedName>
        <fullName evidence="3">TIGR03564 family F420-dependent LLM class oxidoreductase</fullName>
    </submittedName>
</protein>
<keyword evidence="1" id="KW-0560">Oxidoreductase</keyword>
<name>A0ABP9PV40_9PSEU</name>
<dbReference type="PANTHER" id="PTHR43244">
    <property type="match status" value="1"/>
</dbReference>
<dbReference type="Pfam" id="PF00296">
    <property type="entry name" value="Bac_luciferase"/>
    <property type="match status" value="1"/>
</dbReference>
<dbReference type="Proteomes" id="UP001428817">
    <property type="component" value="Unassembled WGS sequence"/>
</dbReference>
<evidence type="ECO:0000259" key="2">
    <source>
        <dbReference type="Pfam" id="PF00296"/>
    </source>
</evidence>
<accession>A0ABP9PV40</accession>
<dbReference type="Gene3D" id="3.20.20.30">
    <property type="entry name" value="Luciferase-like domain"/>
    <property type="match status" value="1"/>
</dbReference>
<dbReference type="InterPro" id="IPR019910">
    <property type="entry name" value="Lucif-like_OxRdtase_MSMEG_4879"/>
</dbReference>
<dbReference type="InterPro" id="IPR036661">
    <property type="entry name" value="Luciferase-like_sf"/>
</dbReference>
<dbReference type="SUPFAM" id="SSF51679">
    <property type="entry name" value="Bacterial luciferase-like"/>
    <property type="match status" value="1"/>
</dbReference>
<reference evidence="4" key="1">
    <citation type="journal article" date="2019" name="Int. J. Syst. Evol. Microbiol.">
        <title>The Global Catalogue of Microorganisms (GCM) 10K type strain sequencing project: providing services to taxonomists for standard genome sequencing and annotation.</title>
        <authorList>
            <consortium name="The Broad Institute Genomics Platform"/>
            <consortium name="The Broad Institute Genome Sequencing Center for Infectious Disease"/>
            <person name="Wu L."/>
            <person name="Ma J."/>
        </authorList>
    </citation>
    <scope>NUCLEOTIDE SEQUENCE [LARGE SCALE GENOMIC DNA]</scope>
    <source>
        <strain evidence="4">JCM 18303</strain>
    </source>
</reference>
<evidence type="ECO:0000256" key="1">
    <source>
        <dbReference type="ARBA" id="ARBA00023002"/>
    </source>
</evidence>
<evidence type="ECO:0000313" key="4">
    <source>
        <dbReference type="Proteomes" id="UP001428817"/>
    </source>
</evidence>
<proteinExistence type="predicted"/>
<dbReference type="PANTHER" id="PTHR43244:SF1">
    <property type="entry name" value="5,10-METHYLENETETRAHYDROMETHANOPTERIN REDUCTASE"/>
    <property type="match status" value="1"/>
</dbReference>
<dbReference type="CDD" id="cd01097">
    <property type="entry name" value="Tetrahydromethanopterin_reductase"/>
    <property type="match status" value="1"/>
</dbReference>
<dbReference type="NCBIfam" id="TIGR03564">
    <property type="entry name" value="F420_MSMEG_4879"/>
    <property type="match status" value="1"/>
</dbReference>
<dbReference type="RefSeq" id="WP_221499077.1">
    <property type="nucleotide sequence ID" value="NZ_BAABJP010000007.1"/>
</dbReference>
<keyword evidence="4" id="KW-1185">Reference proteome</keyword>
<gene>
    <name evidence="3" type="ORF">GCM10023321_19950</name>
</gene>
<dbReference type="InterPro" id="IPR050564">
    <property type="entry name" value="F420-G6PD/mer"/>
</dbReference>
<organism evidence="3 4">
    <name type="scientific">Pseudonocardia eucalypti</name>
    <dbReference type="NCBI Taxonomy" id="648755"/>
    <lineage>
        <taxon>Bacteria</taxon>
        <taxon>Bacillati</taxon>
        <taxon>Actinomycetota</taxon>
        <taxon>Actinomycetes</taxon>
        <taxon>Pseudonocardiales</taxon>
        <taxon>Pseudonocardiaceae</taxon>
        <taxon>Pseudonocardia</taxon>
    </lineage>
</organism>